<protein>
    <submittedName>
        <fullName evidence="1">Uncharacterized protein</fullName>
    </submittedName>
</protein>
<dbReference type="Proteomes" id="UP001497497">
    <property type="component" value="Unassembled WGS sequence"/>
</dbReference>
<comment type="caution">
    <text evidence="1">The sequence shown here is derived from an EMBL/GenBank/DDBJ whole genome shotgun (WGS) entry which is preliminary data.</text>
</comment>
<organism evidence="1 2">
    <name type="scientific">Lymnaea stagnalis</name>
    <name type="common">Great pond snail</name>
    <name type="synonym">Helix stagnalis</name>
    <dbReference type="NCBI Taxonomy" id="6523"/>
    <lineage>
        <taxon>Eukaryota</taxon>
        <taxon>Metazoa</taxon>
        <taxon>Spiralia</taxon>
        <taxon>Lophotrochozoa</taxon>
        <taxon>Mollusca</taxon>
        <taxon>Gastropoda</taxon>
        <taxon>Heterobranchia</taxon>
        <taxon>Euthyneura</taxon>
        <taxon>Panpulmonata</taxon>
        <taxon>Hygrophila</taxon>
        <taxon>Lymnaeoidea</taxon>
        <taxon>Lymnaeidae</taxon>
        <taxon>Lymnaea</taxon>
    </lineage>
</organism>
<accession>A0AAV2IDE4</accession>
<evidence type="ECO:0000313" key="2">
    <source>
        <dbReference type="Proteomes" id="UP001497497"/>
    </source>
</evidence>
<proteinExistence type="predicted"/>
<reference evidence="1 2" key="1">
    <citation type="submission" date="2024-04" db="EMBL/GenBank/DDBJ databases">
        <authorList>
            <consortium name="Genoscope - CEA"/>
            <person name="William W."/>
        </authorList>
    </citation>
    <scope>NUCLEOTIDE SEQUENCE [LARGE SCALE GENOMIC DNA]</scope>
</reference>
<keyword evidence="2" id="KW-1185">Reference proteome</keyword>
<name>A0AAV2IDE4_LYMST</name>
<gene>
    <name evidence="1" type="ORF">GSLYS_00018434001</name>
</gene>
<dbReference type="EMBL" id="CAXITT010000662">
    <property type="protein sequence ID" value="CAL1544951.1"/>
    <property type="molecule type" value="Genomic_DNA"/>
</dbReference>
<dbReference type="AlphaFoldDB" id="A0AAV2IDE4"/>
<sequence>QILGNLICTQEDYEKLYRVVCRKNLNIEKIKSDGTRMAKALEIIATKLSEGCRGVIAREIHGRIDLDDMCTKFKLAGPSLVKLGTCSAFESGIIQSEVCYQGEGQSVRGNGVTRVNASFLHLSLVMSFVLS</sequence>
<feature type="non-terminal residue" evidence="1">
    <location>
        <position position="131"/>
    </location>
</feature>
<evidence type="ECO:0000313" key="1">
    <source>
        <dbReference type="EMBL" id="CAL1544951.1"/>
    </source>
</evidence>
<feature type="non-terminal residue" evidence="1">
    <location>
        <position position="1"/>
    </location>
</feature>